<gene>
    <name evidence="2" type="ORF">CCE28_17905</name>
</gene>
<evidence type="ECO:0000313" key="3">
    <source>
        <dbReference type="Proteomes" id="UP000216024"/>
    </source>
</evidence>
<evidence type="ECO:0000313" key="2">
    <source>
        <dbReference type="EMBL" id="PAB57871.1"/>
    </source>
</evidence>
<protein>
    <recommendedName>
        <fullName evidence="4">DUF5082 domain-containing protein</fullName>
    </recommendedName>
</protein>
<feature type="coiled-coil region" evidence="1">
    <location>
        <begin position="16"/>
        <end position="90"/>
    </location>
</feature>
<dbReference type="AlphaFoldDB" id="A0A267ME64"/>
<evidence type="ECO:0008006" key="4">
    <source>
        <dbReference type="Google" id="ProtNLM"/>
    </source>
</evidence>
<evidence type="ECO:0000256" key="1">
    <source>
        <dbReference type="SAM" id="Coils"/>
    </source>
</evidence>
<dbReference type="Proteomes" id="UP000216024">
    <property type="component" value="Unassembled WGS sequence"/>
</dbReference>
<accession>A0A267ME64</accession>
<proteinExistence type="predicted"/>
<keyword evidence="1" id="KW-0175">Coiled coil</keyword>
<sequence>MIGDIKIKVEAYKGVIGEYREEREKLIKTLSEKKKEYYVLEIRKRIEEAISGSDRLEKVSEEYKHIRDEVSKIENHIDELGKVIKSIEKELNGIQKFI</sequence>
<dbReference type="EMBL" id="NIBG01000022">
    <property type="protein sequence ID" value="PAB57871.1"/>
    <property type="molecule type" value="Genomic_DNA"/>
</dbReference>
<dbReference type="RefSeq" id="WP_095135096.1">
    <property type="nucleotide sequence ID" value="NZ_NIBG01000022.1"/>
</dbReference>
<reference evidence="2 3" key="1">
    <citation type="submission" date="2017-06" db="EMBL/GenBank/DDBJ databases">
        <title>Draft genome sequence of anaerobic fermentative bacterium Anaeromicrobium sediminis DY2726D isolated from West Pacific Ocean sediments.</title>
        <authorList>
            <person name="Zeng X."/>
        </authorList>
    </citation>
    <scope>NUCLEOTIDE SEQUENCE [LARGE SCALE GENOMIC DNA]</scope>
    <source>
        <strain evidence="2 3">DY2726D</strain>
    </source>
</reference>
<dbReference type="OrthoDB" id="2083284at2"/>
<keyword evidence="3" id="KW-1185">Reference proteome</keyword>
<comment type="caution">
    <text evidence="2">The sequence shown here is derived from an EMBL/GenBank/DDBJ whole genome shotgun (WGS) entry which is preliminary data.</text>
</comment>
<name>A0A267ME64_9FIRM</name>
<organism evidence="2 3">
    <name type="scientific">Anaeromicrobium sediminis</name>
    <dbReference type="NCBI Taxonomy" id="1478221"/>
    <lineage>
        <taxon>Bacteria</taxon>
        <taxon>Bacillati</taxon>
        <taxon>Bacillota</taxon>
        <taxon>Clostridia</taxon>
        <taxon>Peptostreptococcales</taxon>
        <taxon>Thermotaleaceae</taxon>
        <taxon>Anaeromicrobium</taxon>
    </lineage>
</organism>